<dbReference type="InterPro" id="IPR014729">
    <property type="entry name" value="Rossmann-like_a/b/a_fold"/>
</dbReference>
<comment type="function">
    <text evidence="7">The electron transfer flavoprotein serves as a specific electron acceptor for other dehydrogenases. It transfers the electrons to the main respiratory chain via ETF-ubiquinone oxidoreductase (ETF dehydrogenase).</text>
</comment>
<evidence type="ECO:0000259" key="8">
    <source>
        <dbReference type="SMART" id="SM00893"/>
    </source>
</evidence>
<dbReference type="SUPFAM" id="SSF52402">
    <property type="entry name" value="Adenine nucleotide alpha hydrolases-like"/>
    <property type="match status" value="1"/>
</dbReference>
<evidence type="ECO:0000256" key="6">
    <source>
        <dbReference type="ARBA" id="ARBA00022982"/>
    </source>
</evidence>
<accession>A0A7W8TVR8</accession>
<name>A0A7W8TVR8_9MICC</name>
<evidence type="ECO:0000313" key="9">
    <source>
        <dbReference type="EMBL" id="MBB5513713.1"/>
    </source>
</evidence>
<dbReference type="PANTHER" id="PTHR21294:SF8">
    <property type="entry name" value="ELECTRON TRANSFER FLAVOPROTEIN SUBUNIT BETA"/>
    <property type="match status" value="1"/>
</dbReference>
<comment type="subunit">
    <text evidence="3">Heterodimer of an alpha and a beta subunit.</text>
</comment>
<dbReference type="PANTHER" id="PTHR21294">
    <property type="entry name" value="ELECTRON TRANSFER FLAVOPROTEIN BETA-SUBUNIT"/>
    <property type="match status" value="1"/>
</dbReference>
<dbReference type="GO" id="GO:0005829">
    <property type="term" value="C:cytosol"/>
    <property type="evidence" value="ECO:0007669"/>
    <property type="project" value="TreeGrafter"/>
</dbReference>
<dbReference type="PIRSF" id="PIRSF000090">
    <property type="entry name" value="Beta-ETF"/>
    <property type="match status" value="1"/>
</dbReference>
<evidence type="ECO:0000313" key="10">
    <source>
        <dbReference type="Proteomes" id="UP000580797"/>
    </source>
</evidence>
<dbReference type="AlphaFoldDB" id="A0A7W8TVR8"/>
<sequence>MGSPNPVRVLALVKYVPDAQFDRHIDSAEHRMVRTESILSELDEYAVEAALQLKESSAAGSTVVALTVGPEQAVNAVKKALQMGADEGIHVSDPAIAGSDALATSRVLAAAIEKAGPFDVVITGLSSTDAETSLVPAQLAERLSVPLLSFANSVELEGSTLRITRDSDAVSYVLEADLPAVLSVTDQANEPRYPNFKGIMAAKRKTVETLTLADLGVSADEVGTAGSRTVVVASEERPARVGGNVITDDGEAGLRLAEFILAQKVL</sequence>
<dbReference type="RefSeq" id="WP_183666109.1">
    <property type="nucleotide sequence ID" value="NZ_BAAARH010000008.1"/>
</dbReference>
<dbReference type="InterPro" id="IPR014730">
    <property type="entry name" value="ETF_a/b_N"/>
</dbReference>
<feature type="domain" description="Electron transfer flavoprotein alpha/beta-subunit N-terminal" evidence="8">
    <location>
        <begin position="29"/>
        <end position="219"/>
    </location>
</feature>
<reference evidence="9 10" key="1">
    <citation type="submission" date="2020-08" db="EMBL/GenBank/DDBJ databases">
        <title>Sequencing the genomes of 1000 actinobacteria strains.</title>
        <authorList>
            <person name="Klenk H.-P."/>
        </authorList>
    </citation>
    <scope>NUCLEOTIDE SEQUENCE [LARGE SCALE GENOMIC DNA]</scope>
    <source>
        <strain evidence="9 10">DSM 105783</strain>
    </source>
</reference>
<evidence type="ECO:0000256" key="1">
    <source>
        <dbReference type="ARBA" id="ARBA00001974"/>
    </source>
</evidence>
<comment type="caution">
    <text evidence="9">The sequence shown here is derived from an EMBL/GenBank/DDBJ whole genome shotgun (WGS) entry which is preliminary data.</text>
</comment>
<organism evidence="9 10">
    <name type="scientific">Neomicrococcus aestuarii</name>
    <dbReference type="NCBI Taxonomy" id="556325"/>
    <lineage>
        <taxon>Bacteria</taxon>
        <taxon>Bacillati</taxon>
        <taxon>Actinomycetota</taxon>
        <taxon>Actinomycetes</taxon>
        <taxon>Micrococcales</taxon>
        <taxon>Micrococcaceae</taxon>
        <taxon>Neomicrococcus</taxon>
    </lineage>
</organism>
<dbReference type="SMART" id="SM00893">
    <property type="entry name" value="ETF"/>
    <property type="match status" value="1"/>
</dbReference>
<evidence type="ECO:0000256" key="5">
    <source>
        <dbReference type="ARBA" id="ARBA00022448"/>
    </source>
</evidence>
<evidence type="ECO:0000256" key="4">
    <source>
        <dbReference type="ARBA" id="ARBA00016797"/>
    </source>
</evidence>
<comment type="cofactor">
    <cofactor evidence="1">
        <name>FAD</name>
        <dbReference type="ChEBI" id="CHEBI:57692"/>
    </cofactor>
</comment>
<dbReference type="Pfam" id="PF01012">
    <property type="entry name" value="ETF"/>
    <property type="match status" value="1"/>
</dbReference>
<dbReference type="Proteomes" id="UP000580797">
    <property type="component" value="Unassembled WGS sequence"/>
</dbReference>
<protein>
    <recommendedName>
        <fullName evidence="4">Electron transfer flavoprotein subunit beta</fullName>
    </recommendedName>
</protein>
<dbReference type="EMBL" id="JACHDR010000001">
    <property type="protein sequence ID" value="MBB5513713.1"/>
    <property type="molecule type" value="Genomic_DNA"/>
</dbReference>
<dbReference type="InterPro" id="IPR033948">
    <property type="entry name" value="ETF_beta_N"/>
</dbReference>
<dbReference type="Gene3D" id="3.40.50.620">
    <property type="entry name" value="HUPs"/>
    <property type="match status" value="1"/>
</dbReference>
<dbReference type="CDD" id="cd01714">
    <property type="entry name" value="ETF_beta"/>
    <property type="match status" value="1"/>
</dbReference>
<comment type="similarity">
    <text evidence="2">Belongs to the ETF beta-subunit/FixA family.</text>
</comment>
<dbReference type="InterPro" id="IPR012255">
    <property type="entry name" value="ETF_b"/>
</dbReference>
<evidence type="ECO:0000256" key="2">
    <source>
        <dbReference type="ARBA" id="ARBA00007557"/>
    </source>
</evidence>
<keyword evidence="5" id="KW-0813">Transport</keyword>
<evidence type="ECO:0000256" key="7">
    <source>
        <dbReference type="ARBA" id="ARBA00025649"/>
    </source>
</evidence>
<gene>
    <name evidence="9" type="ORF">HD598_002400</name>
</gene>
<evidence type="ECO:0000256" key="3">
    <source>
        <dbReference type="ARBA" id="ARBA00011355"/>
    </source>
</evidence>
<dbReference type="GO" id="GO:0009055">
    <property type="term" value="F:electron transfer activity"/>
    <property type="evidence" value="ECO:0007669"/>
    <property type="project" value="InterPro"/>
</dbReference>
<proteinExistence type="inferred from homology"/>
<keyword evidence="6" id="KW-0249">Electron transport</keyword>